<keyword evidence="2" id="KW-1185">Reference proteome</keyword>
<evidence type="ECO:0000313" key="1">
    <source>
        <dbReference type="EMBL" id="ANE49171.1"/>
    </source>
</evidence>
<reference evidence="2" key="1">
    <citation type="submission" date="2015-01" db="EMBL/GenBank/DDBJ databases">
        <title>Flavisolibacter sp./LCS9/ whole genome sequencing.</title>
        <authorList>
            <person name="Kim M.K."/>
            <person name="Srinivasan S."/>
            <person name="Lee J.-J."/>
        </authorList>
    </citation>
    <scope>NUCLEOTIDE SEQUENCE [LARGE SCALE GENOMIC DNA]</scope>
    <source>
        <strain evidence="2">LCS9</strain>
    </source>
</reference>
<accession>A0A172TQ41</accession>
<protein>
    <submittedName>
        <fullName evidence="1">Uncharacterized protein</fullName>
    </submittedName>
</protein>
<organism evidence="1 2">
    <name type="scientific">Flavisolibacter tropicus</name>
    <dbReference type="NCBI Taxonomy" id="1492898"/>
    <lineage>
        <taxon>Bacteria</taxon>
        <taxon>Pseudomonadati</taxon>
        <taxon>Bacteroidota</taxon>
        <taxon>Chitinophagia</taxon>
        <taxon>Chitinophagales</taxon>
        <taxon>Chitinophagaceae</taxon>
        <taxon>Flavisolibacter</taxon>
    </lineage>
</organism>
<name>A0A172TQ41_9BACT</name>
<reference evidence="1 2" key="2">
    <citation type="journal article" date="2016" name="Int. J. Syst. Evol. Microbiol.">
        <title>Flavisolibacter tropicus sp. nov., isolated from tropical soil.</title>
        <authorList>
            <person name="Lee J.J."/>
            <person name="Kang M.S."/>
            <person name="Kim G.S."/>
            <person name="Lee C.S."/>
            <person name="Lim S."/>
            <person name="Lee J."/>
            <person name="Roh S.H."/>
            <person name="Kang H."/>
            <person name="Ha J.M."/>
            <person name="Bae S."/>
            <person name="Jung H.Y."/>
            <person name="Kim M.K."/>
        </authorList>
    </citation>
    <scope>NUCLEOTIDE SEQUENCE [LARGE SCALE GENOMIC DNA]</scope>
    <source>
        <strain evidence="1 2">LCS9</strain>
    </source>
</reference>
<sequence length="67" mass="7787">MQLDGYNMGWIVPRLTIALTRQYDSQQIKVDITDNAVKDREVKRGELISGTVLFIRISKELQLIMTY</sequence>
<dbReference type="AlphaFoldDB" id="A0A172TQ41"/>
<proteinExistence type="predicted"/>
<dbReference type="Proteomes" id="UP000077177">
    <property type="component" value="Chromosome"/>
</dbReference>
<dbReference type="EMBL" id="CP011390">
    <property type="protein sequence ID" value="ANE49171.1"/>
    <property type="molecule type" value="Genomic_DNA"/>
</dbReference>
<dbReference type="KEGG" id="fla:SY85_00285"/>
<gene>
    <name evidence="1" type="ORF">SY85_00285</name>
</gene>
<evidence type="ECO:0000313" key="2">
    <source>
        <dbReference type="Proteomes" id="UP000077177"/>
    </source>
</evidence>